<name>A0A418ZWN5_9RHOB</name>
<dbReference type="PANTHER" id="PTHR18964:SF149">
    <property type="entry name" value="BIFUNCTIONAL UDP-N-ACETYLGLUCOSAMINE 2-EPIMERASE_N-ACETYLMANNOSAMINE KINASE"/>
    <property type="match status" value="1"/>
</dbReference>
<dbReference type="InterPro" id="IPR043129">
    <property type="entry name" value="ATPase_NBD"/>
</dbReference>
<dbReference type="Proteomes" id="UP000283587">
    <property type="component" value="Unassembled WGS sequence"/>
</dbReference>
<dbReference type="Gene3D" id="3.30.420.40">
    <property type="match status" value="2"/>
</dbReference>
<proteinExistence type="inferred from homology"/>
<accession>A0A418ZWN5</accession>
<dbReference type="SUPFAM" id="SSF53067">
    <property type="entry name" value="Actin-like ATPase domain"/>
    <property type="match status" value="1"/>
</dbReference>
<evidence type="ECO:0000256" key="1">
    <source>
        <dbReference type="ARBA" id="ARBA00006479"/>
    </source>
</evidence>
<dbReference type="PANTHER" id="PTHR18964">
    <property type="entry name" value="ROK (REPRESSOR, ORF, KINASE) FAMILY"/>
    <property type="match status" value="1"/>
</dbReference>
<comment type="caution">
    <text evidence="2">The sequence shown here is derived from an EMBL/GenBank/DDBJ whole genome shotgun (WGS) entry which is preliminary data.</text>
</comment>
<dbReference type="RefSeq" id="WP_119900635.1">
    <property type="nucleotide sequence ID" value="NZ_QNRC01000039.1"/>
</dbReference>
<sequence>MASDSANDSPARDLSRNERLILSLIRRHGPLARAALAQRTGLSAQAITNLTRKLISEGFLDPGKVVRGKVGQPSTPLALAPDGAWFLGLKLGRRLIELALVDFTGSVRMHRQEVCPFAHPDRVISFARQGIDTLAASLPAASRMRITGLGIAAPFRLWDWGDEMAPWRGRDLQAELARDLPFPVFLENDASTACAAELVFGRAALPADFLHLYIAHFAGGGVVLDGRLRLGPRRNAGALGSLPMPDGRQLLELASVATLEARLGHPLPPDDAGWEVPDAIEAEWADEAGRALAFAAMSATALLDLSLVVLDGAVPAATRARLAEATRRALAAMPAAGIDRPRIVEGSLGRSARMLGAAALPLSHFFQPDGKLG</sequence>
<dbReference type="InterPro" id="IPR000600">
    <property type="entry name" value="ROK"/>
</dbReference>
<comment type="similarity">
    <text evidence="1">Belongs to the ROK (NagC/XylR) family.</text>
</comment>
<dbReference type="InterPro" id="IPR036388">
    <property type="entry name" value="WH-like_DNA-bd_sf"/>
</dbReference>
<dbReference type="SUPFAM" id="SSF46785">
    <property type="entry name" value="Winged helix' DNA-binding domain"/>
    <property type="match status" value="1"/>
</dbReference>
<organism evidence="2 3">
    <name type="scientific">Paracoccus siganidrum</name>
    <dbReference type="NCBI Taxonomy" id="1276757"/>
    <lineage>
        <taxon>Bacteria</taxon>
        <taxon>Pseudomonadati</taxon>
        <taxon>Pseudomonadota</taxon>
        <taxon>Alphaproteobacteria</taxon>
        <taxon>Rhodobacterales</taxon>
        <taxon>Paracoccaceae</taxon>
        <taxon>Paracoccus</taxon>
    </lineage>
</organism>
<evidence type="ECO:0000313" key="2">
    <source>
        <dbReference type="EMBL" id="RJL04896.1"/>
    </source>
</evidence>
<dbReference type="OrthoDB" id="49685at2"/>
<dbReference type="AlphaFoldDB" id="A0A418ZWN5"/>
<evidence type="ECO:0000313" key="3">
    <source>
        <dbReference type="Proteomes" id="UP000283587"/>
    </source>
</evidence>
<keyword evidence="3" id="KW-1185">Reference proteome</keyword>
<protein>
    <submittedName>
        <fullName evidence="2">ROK family transcriptional regulator</fullName>
    </submittedName>
</protein>
<dbReference type="Pfam" id="PF00480">
    <property type="entry name" value="ROK"/>
    <property type="match status" value="1"/>
</dbReference>
<gene>
    <name evidence="2" type="ORF">D3P05_20480</name>
</gene>
<reference evidence="3" key="1">
    <citation type="submission" date="2018-09" db="EMBL/GenBank/DDBJ databases">
        <title>Paracoccus onubensis nov. sp. a moderate halophilic bacterium isolated from Gruta de las Maravillas (Aracena, Spain).</title>
        <authorList>
            <person name="Jurado V."/>
            <person name="Gutierrez-Patricio S."/>
            <person name="Gonzalez-Pimentel J.L."/>
            <person name="Miller A.Z."/>
            <person name="Laiz L."/>
            <person name="Saiz-Jimenez C."/>
        </authorList>
    </citation>
    <scope>NUCLEOTIDE SEQUENCE [LARGE SCALE GENOMIC DNA]</scope>
    <source>
        <strain evidence="3">DSM 26381</strain>
    </source>
</reference>
<dbReference type="Gene3D" id="1.10.10.10">
    <property type="entry name" value="Winged helix-like DNA-binding domain superfamily/Winged helix DNA-binding domain"/>
    <property type="match status" value="1"/>
</dbReference>
<dbReference type="Pfam" id="PF13412">
    <property type="entry name" value="HTH_24"/>
    <property type="match status" value="1"/>
</dbReference>
<dbReference type="EMBL" id="QZEW01000124">
    <property type="protein sequence ID" value="RJL04896.1"/>
    <property type="molecule type" value="Genomic_DNA"/>
</dbReference>
<dbReference type="InterPro" id="IPR036390">
    <property type="entry name" value="WH_DNA-bd_sf"/>
</dbReference>